<reference evidence="9" key="1">
    <citation type="journal article" date="2021" name="PeerJ">
        <title>Extensive microbial diversity within the chicken gut microbiome revealed by metagenomics and culture.</title>
        <authorList>
            <person name="Gilroy R."/>
            <person name="Ravi A."/>
            <person name="Getino M."/>
            <person name="Pursley I."/>
            <person name="Horton D.L."/>
            <person name="Alikhan N.F."/>
            <person name="Baker D."/>
            <person name="Gharbi K."/>
            <person name="Hall N."/>
            <person name="Watson M."/>
            <person name="Adriaenssens E.M."/>
            <person name="Foster-Nyarko E."/>
            <person name="Jarju S."/>
            <person name="Secka A."/>
            <person name="Antonio M."/>
            <person name="Oren A."/>
            <person name="Chaudhuri R.R."/>
            <person name="La Ragione R."/>
            <person name="Hildebrand F."/>
            <person name="Pallen M.J."/>
        </authorList>
    </citation>
    <scope>NUCLEOTIDE SEQUENCE</scope>
    <source>
        <strain evidence="9">ChiHjej12B11-9795</strain>
    </source>
</reference>
<comment type="subcellular location">
    <subcellularLocation>
        <location evidence="1">Cell outer membrane</location>
    </subcellularLocation>
</comment>
<dbReference type="EMBL" id="DWZI01000036">
    <property type="protein sequence ID" value="HJA85899.1"/>
    <property type="molecule type" value="Genomic_DNA"/>
</dbReference>
<dbReference type="InterPro" id="IPR011990">
    <property type="entry name" value="TPR-like_helical_dom_sf"/>
</dbReference>
<dbReference type="InterPro" id="IPR033985">
    <property type="entry name" value="SusD-like_N"/>
</dbReference>
<reference evidence="9" key="2">
    <citation type="submission" date="2021-04" db="EMBL/GenBank/DDBJ databases">
        <authorList>
            <person name="Gilroy R."/>
        </authorList>
    </citation>
    <scope>NUCLEOTIDE SEQUENCE</scope>
    <source>
        <strain evidence="9">ChiHjej12B11-9795</strain>
    </source>
</reference>
<evidence type="ECO:0000256" key="1">
    <source>
        <dbReference type="ARBA" id="ARBA00004442"/>
    </source>
</evidence>
<evidence type="ECO:0000313" key="9">
    <source>
        <dbReference type="EMBL" id="HJA85899.1"/>
    </source>
</evidence>
<proteinExistence type="inferred from homology"/>
<keyword evidence="3 6" id="KW-0732">Signal</keyword>
<keyword evidence="4" id="KW-0472">Membrane</keyword>
<keyword evidence="5" id="KW-0998">Cell outer membrane</keyword>
<feature type="signal peptide" evidence="6">
    <location>
        <begin position="1"/>
        <end position="20"/>
    </location>
</feature>
<dbReference type="SUPFAM" id="SSF48452">
    <property type="entry name" value="TPR-like"/>
    <property type="match status" value="1"/>
</dbReference>
<comment type="caution">
    <text evidence="9">The sequence shown here is derived from an EMBL/GenBank/DDBJ whole genome shotgun (WGS) entry which is preliminary data.</text>
</comment>
<feature type="chain" id="PRO_5039350972" evidence="6">
    <location>
        <begin position="21"/>
        <end position="664"/>
    </location>
</feature>
<evidence type="ECO:0000256" key="3">
    <source>
        <dbReference type="ARBA" id="ARBA00022729"/>
    </source>
</evidence>
<organism evidence="9 10">
    <name type="scientific">Candidatus Bacteroides avicola</name>
    <dbReference type="NCBI Taxonomy" id="2838468"/>
    <lineage>
        <taxon>Bacteria</taxon>
        <taxon>Pseudomonadati</taxon>
        <taxon>Bacteroidota</taxon>
        <taxon>Bacteroidia</taxon>
        <taxon>Bacteroidales</taxon>
        <taxon>Bacteroidaceae</taxon>
        <taxon>Bacteroides</taxon>
    </lineage>
</organism>
<name>A0A9D2HV83_9BACE</name>
<dbReference type="Pfam" id="PF14322">
    <property type="entry name" value="SusD-like_3"/>
    <property type="match status" value="1"/>
</dbReference>
<evidence type="ECO:0000256" key="5">
    <source>
        <dbReference type="ARBA" id="ARBA00023237"/>
    </source>
</evidence>
<protein>
    <submittedName>
        <fullName evidence="9">RagB/SusD family nutrient uptake outer membrane protein</fullName>
    </submittedName>
</protein>
<evidence type="ECO:0000259" key="8">
    <source>
        <dbReference type="Pfam" id="PF14322"/>
    </source>
</evidence>
<dbReference type="AlphaFoldDB" id="A0A9D2HV83"/>
<dbReference type="PROSITE" id="PS51257">
    <property type="entry name" value="PROKAR_LIPOPROTEIN"/>
    <property type="match status" value="1"/>
</dbReference>
<accession>A0A9D2HV83</accession>
<feature type="domain" description="SusD-like N-terminal" evidence="8">
    <location>
        <begin position="22"/>
        <end position="214"/>
    </location>
</feature>
<dbReference type="Proteomes" id="UP000823862">
    <property type="component" value="Unassembled WGS sequence"/>
</dbReference>
<gene>
    <name evidence="9" type="ORF">H9950_06885</name>
</gene>
<dbReference type="Pfam" id="PF07980">
    <property type="entry name" value="SusD_RagB"/>
    <property type="match status" value="1"/>
</dbReference>
<sequence length="664" mass="75843">MKTFKIFTSALLLSAALASCEDFLDKEPPSYAVPEDYYRSEDQIQAAANAFYSDIMPNLQGAFSDDYTDIQAGLSANGMYAEGQWRVGMTNGNWDWTLVRNINYSLNTSLERYRNGEITGSSYNIEQYIGEMYFFRAYRYWTMLRNWGDLPIVTEALPDDEAVLVAANKRRPRNEVARFIIANLDTARTYMKDGFDPVRNRVSRDVATLVKSRVALFEASWLQNFKDTPFVPNGEGWPGKAKDYNANYEYPSGSIDNEVRYFLEIAAESAEEVAEKYKNSLTRNTGITPQSEDDVNPYFYMFGAVDMSGYPDILMWRSFDKSIVTNGTEIGVQFGNWGVGVTRNGVERFVMSDGKPWYAEHDGFKYDDTTIANVRQNADPRLHIFLKEPGQKNVFINMDATTTHAVPIEPYPDLMNSTIDKGYSTGYALRKGGTFDKELCENMLAYNGAISFRATEALLNYMEAQYLLTNDINSGHTLEYWKAVRTAAGFTGNAIDPTVTIEATDMAQERSDWASYTAGQQLTDRVLYNIRRERCCELFGEGYRSMDLSRWRSYDQMLKEPYHVEGFHLWNTPMEDWYTGLVSDGSSSANVSAPELSEYLRPYEKNMTSGNLYRNGYIWKMAHYLQPMPIRQLILTADDHASVERSPLYQNPYWPVQADMPAEQ</sequence>
<evidence type="ECO:0000313" key="10">
    <source>
        <dbReference type="Proteomes" id="UP000823862"/>
    </source>
</evidence>
<evidence type="ECO:0000256" key="2">
    <source>
        <dbReference type="ARBA" id="ARBA00006275"/>
    </source>
</evidence>
<dbReference type="GO" id="GO:0009279">
    <property type="term" value="C:cell outer membrane"/>
    <property type="evidence" value="ECO:0007669"/>
    <property type="project" value="UniProtKB-SubCell"/>
</dbReference>
<evidence type="ECO:0000256" key="6">
    <source>
        <dbReference type="SAM" id="SignalP"/>
    </source>
</evidence>
<comment type="similarity">
    <text evidence="2">Belongs to the SusD family.</text>
</comment>
<dbReference type="InterPro" id="IPR012944">
    <property type="entry name" value="SusD_RagB_dom"/>
</dbReference>
<evidence type="ECO:0000259" key="7">
    <source>
        <dbReference type="Pfam" id="PF07980"/>
    </source>
</evidence>
<evidence type="ECO:0000256" key="4">
    <source>
        <dbReference type="ARBA" id="ARBA00023136"/>
    </source>
</evidence>
<feature type="domain" description="RagB/SusD" evidence="7">
    <location>
        <begin position="335"/>
        <end position="611"/>
    </location>
</feature>
<dbReference type="Gene3D" id="1.25.40.390">
    <property type="match status" value="1"/>
</dbReference>